<name>A0A2K0U852_TRIHA</name>
<feature type="domain" description="Tetrahydrofolate dehydrogenase/cyclohydrolase catalytic" evidence="1">
    <location>
        <begin position="13"/>
        <end position="67"/>
    </location>
</feature>
<evidence type="ECO:0000313" key="3">
    <source>
        <dbReference type="Proteomes" id="UP000236290"/>
    </source>
</evidence>
<gene>
    <name evidence="2" type="ORF">THARTR1_05639</name>
</gene>
<organism evidence="2 3">
    <name type="scientific">Trichoderma harzianum</name>
    <name type="common">Hypocrea lixii</name>
    <dbReference type="NCBI Taxonomy" id="5544"/>
    <lineage>
        <taxon>Eukaryota</taxon>
        <taxon>Fungi</taxon>
        <taxon>Dikarya</taxon>
        <taxon>Ascomycota</taxon>
        <taxon>Pezizomycotina</taxon>
        <taxon>Sordariomycetes</taxon>
        <taxon>Hypocreomycetidae</taxon>
        <taxon>Hypocreales</taxon>
        <taxon>Hypocreaceae</taxon>
        <taxon>Trichoderma</taxon>
    </lineage>
</organism>
<dbReference type="Gene3D" id="3.40.50.10860">
    <property type="entry name" value="Leucine Dehydrogenase, chain A, domain 1"/>
    <property type="match status" value="1"/>
</dbReference>
<sequence>MSSQAAPKTCKVITAETIAKKLLLEVKETLAKIQETGSSAPTLVAFLANEDPAAIKYAEWSKKTCEEK</sequence>
<dbReference type="Proteomes" id="UP000236290">
    <property type="component" value="Unassembled WGS sequence"/>
</dbReference>
<evidence type="ECO:0000313" key="2">
    <source>
        <dbReference type="EMBL" id="PNP53952.1"/>
    </source>
</evidence>
<reference evidence="2 3" key="1">
    <citation type="submission" date="2017-02" db="EMBL/GenBank/DDBJ databases">
        <title>Genomes of Trichoderma spp. with biocontrol activity.</title>
        <authorList>
            <person name="Gardiner D."/>
            <person name="Kazan K."/>
            <person name="Vos C."/>
            <person name="Harvey P."/>
        </authorList>
    </citation>
    <scope>NUCLEOTIDE SEQUENCE [LARGE SCALE GENOMIC DNA]</scope>
    <source>
        <strain evidence="2 3">Tr1</strain>
    </source>
</reference>
<dbReference type="AlphaFoldDB" id="A0A2K0U852"/>
<comment type="caution">
    <text evidence="2">The sequence shown here is derived from an EMBL/GenBank/DDBJ whole genome shotgun (WGS) entry which is preliminary data.</text>
</comment>
<proteinExistence type="predicted"/>
<dbReference type="Pfam" id="PF00763">
    <property type="entry name" value="THF_DHG_CYH"/>
    <property type="match status" value="1"/>
</dbReference>
<protein>
    <recommendedName>
        <fullName evidence="1">Tetrahydrofolate dehydrogenase/cyclohydrolase catalytic domain-containing protein</fullName>
    </recommendedName>
</protein>
<dbReference type="OrthoDB" id="41403at2759"/>
<dbReference type="EMBL" id="MTYI01000064">
    <property type="protein sequence ID" value="PNP53952.1"/>
    <property type="molecule type" value="Genomic_DNA"/>
</dbReference>
<dbReference type="GO" id="GO:0004488">
    <property type="term" value="F:methylenetetrahydrofolate dehydrogenase (NADP+) activity"/>
    <property type="evidence" value="ECO:0007669"/>
    <property type="project" value="InterPro"/>
</dbReference>
<dbReference type="InterPro" id="IPR046346">
    <property type="entry name" value="Aminoacid_DH-like_N_sf"/>
</dbReference>
<dbReference type="InterPro" id="IPR020630">
    <property type="entry name" value="THF_DH/CycHdrlase_cat_dom"/>
</dbReference>
<accession>A0A2K0U852</accession>
<dbReference type="SUPFAM" id="SSF53223">
    <property type="entry name" value="Aminoacid dehydrogenase-like, N-terminal domain"/>
    <property type="match status" value="1"/>
</dbReference>
<evidence type="ECO:0000259" key="1">
    <source>
        <dbReference type="Pfam" id="PF00763"/>
    </source>
</evidence>